<evidence type="ECO:0000313" key="1">
    <source>
        <dbReference type="EMBL" id="KAI4334988.1"/>
    </source>
</evidence>
<proteinExistence type="predicted"/>
<evidence type="ECO:0000313" key="2">
    <source>
        <dbReference type="Proteomes" id="UP000828941"/>
    </source>
</evidence>
<accession>A0ACB9NF34</accession>
<reference evidence="1 2" key="1">
    <citation type="journal article" date="2022" name="DNA Res.">
        <title>Chromosomal-level genome assembly of the orchid tree Bauhinia variegata (Leguminosae; Cercidoideae) supports the allotetraploid origin hypothesis of Bauhinia.</title>
        <authorList>
            <person name="Zhong Y."/>
            <person name="Chen Y."/>
            <person name="Zheng D."/>
            <person name="Pang J."/>
            <person name="Liu Y."/>
            <person name="Luo S."/>
            <person name="Meng S."/>
            <person name="Qian L."/>
            <person name="Wei D."/>
            <person name="Dai S."/>
            <person name="Zhou R."/>
        </authorList>
    </citation>
    <scope>NUCLEOTIDE SEQUENCE [LARGE SCALE GENOMIC DNA]</scope>
    <source>
        <strain evidence="1">BV-YZ2020</strain>
    </source>
</reference>
<dbReference type="Proteomes" id="UP000828941">
    <property type="component" value="Chromosome 6"/>
</dbReference>
<comment type="caution">
    <text evidence="1">The sequence shown here is derived from an EMBL/GenBank/DDBJ whole genome shotgun (WGS) entry which is preliminary data.</text>
</comment>
<name>A0ACB9NF34_BAUVA</name>
<keyword evidence="2" id="KW-1185">Reference proteome</keyword>
<dbReference type="EMBL" id="CM039431">
    <property type="protein sequence ID" value="KAI4334988.1"/>
    <property type="molecule type" value="Genomic_DNA"/>
</dbReference>
<sequence length="344" mass="39092">MAKTNSFNRFDVVSDDSDHSYLSSKKSGAHRFSNSGSEVFKKIMKEWRILEQNLPESIYVRVYEKRIDLLRAVIVGAAGTPYHDGLFFFDISLPPDYPNHPPDIHYRSFGLRLNPNLYASGRVCLSLINTWEGRKCEKWNPKQSTLLQVLLSIQALVLNEKPFFNEPGSDFFGRALVEKKSQAYNENAFALTCQTTIYLIRKPPKNFEIFVKGHFSERAHAILRACNVYVNGRARVGYYSIDGSCSSPPIARVSDKFKNWIQKLYPQLVKEFGIAGASLGTYVEQLNIHESSEKQQETDQKKKGIFKSITKRIKQALGLKKSDQNGNEAIKAHKEKRLNKGSSG</sequence>
<organism evidence="1 2">
    <name type="scientific">Bauhinia variegata</name>
    <name type="common">Purple orchid tree</name>
    <name type="synonym">Phanera variegata</name>
    <dbReference type="NCBI Taxonomy" id="167791"/>
    <lineage>
        <taxon>Eukaryota</taxon>
        <taxon>Viridiplantae</taxon>
        <taxon>Streptophyta</taxon>
        <taxon>Embryophyta</taxon>
        <taxon>Tracheophyta</taxon>
        <taxon>Spermatophyta</taxon>
        <taxon>Magnoliopsida</taxon>
        <taxon>eudicotyledons</taxon>
        <taxon>Gunneridae</taxon>
        <taxon>Pentapetalae</taxon>
        <taxon>rosids</taxon>
        <taxon>fabids</taxon>
        <taxon>Fabales</taxon>
        <taxon>Fabaceae</taxon>
        <taxon>Cercidoideae</taxon>
        <taxon>Cercideae</taxon>
        <taxon>Bauhiniinae</taxon>
        <taxon>Bauhinia</taxon>
    </lineage>
</organism>
<protein>
    <submittedName>
        <fullName evidence="1">Uncharacterized protein</fullName>
    </submittedName>
</protein>
<gene>
    <name evidence="1" type="ORF">L6164_013678</name>
</gene>